<evidence type="ECO:0000256" key="3">
    <source>
        <dbReference type="ARBA" id="ARBA00022837"/>
    </source>
</evidence>
<evidence type="ECO:0000313" key="5">
    <source>
        <dbReference type="EMBL" id="MBM6758462.1"/>
    </source>
</evidence>
<name>A0ABS2EUZ0_9BACE</name>
<dbReference type="Gene3D" id="2.70.98.10">
    <property type="match status" value="1"/>
</dbReference>
<comment type="subunit">
    <text evidence="2">Monomer.</text>
</comment>
<dbReference type="InterPro" id="IPR050883">
    <property type="entry name" value="PNGase"/>
</dbReference>
<keyword evidence="3" id="KW-0106">Calcium</keyword>
<dbReference type="InterPro" id="IPR041371">
    <property type="entry name" value="GH92_N"/>
</dbReference>
<dbReference type="SUPFAM" id="SSF48208">
    <property type="entry name" value="Six-hairpin glycosidases"/>
    <property type="match status" value="1"/>
</dbReference>
<accession>A0ABS2EUZ0</accession>
<keyword evidence="6" id="KW-1185">Reference proteome</keyword>
<dbReference type="SUPFAM" id="SSF51695">
    <property type="entry name" value="PLC-like phosphodiesterases"/>
    <property type="match status" value="1"/>
</dbReference>
<comment type="caution">
    <text evidence="5">The sequence shown here is derived from an EMBL/GenBank/DDBJ whole genome shotgun (WGS) entry which is preliminary data.</text>
</comment>
<gene>
    <name evidence="5" type="ORF">H6A31_07190</name>
</gene>
<evidence type="ECO:0000256" key="1">
    <source>
        <dbReference type="ARBA" id="ARBA00001913"/>
    </source>
</evidence>
<dbReference type="GO" id="GO:0016787">
    <property type="term" value="F:hydrolase activity"/>
    <property type="evidence" value="ECO:0007669"/>
    <property type="project" value="UniProtKB-KW"/>
</dbReference>
<dbReference type="PANTHER" id="PTHR12143">
    <property type="entry name" value="PEPTIDE N-GLYCANASE PNGASE -RELATED"/>
    <property type="match status" value="1"/>
</dbReference>
<dbReference type="InterPro" id="IPR012939">
    <property type="entry name" value="Glyco_hydro_92"/>
</dbReference>
<evidence type="ECO:0000256" key="2">
    <source>
        <dbReference type="ARBA" id="ARBA00011245"/>
    </source>
</evidence>
<dbReference type="Pfam" id="PF03009">
    <property type="entry name" value="GDPD"/>
    <property type="match status" value="1"/>
</dbReference>
<dbReference type="EMBL" id="JACJJW010000015">
    <property type="protein sequence ID" value="MBM6758462.1"/>
    <property type="molecule type" value="Genomic_DNA"/>
</dbReference>
<dbReference type="PANTHER" id="PTHR12143:SF38">
    <property type="entry name" value="ALPHA-1,2-MANNOSIDASE FAMILY PROTEIN (AFU_ORTHOLOGUE AFUA_5G10520)"/>
    <property type="match status" value="1"/>
</dbReference>
<dbReference type="Pfam" id="PF07971">
    <property type="entry name" value="Glyco_hydro_92"/>
    <property type="match status" value="1"/>
</dbReference>
<keyword evidence="5" id="KW-0378">Hydrolase</keyword>
<proteinExistence type="predicted"/>
<feature type="domain" description="GP-PDE" evidence="4">
    <location>
        <begin position="35"/>
        <end position="265"/>
    </location>
</feature>
<dbReference type="NCBIfam" id="TIGR01180">
    <property type="entry name" value="aman2_put"/>
    <property type="match status" value="1"/>
</dbReference>
<dbReference type="Pfam" id="PF17678">
    <property type="entry name" value="Glyco_hydro_92N"/>
    <property type="match status" value="1"/>
</dbReference>
<dbReference type="Gene3D" id="3.30.2080.10">
    <property type="entry name" value="GH92 mannosidase domain"/>
    <property type="match status" value="1"/>
</dbReference>
<dbReference type="InterPro" id="IPR017946">
    <property type="entry name" value="PLC-like_Pdiesterase_TIM-brl"/>
</dbReference>
<dbReference type="Gene3D" id="1.20.1050.60">
    <property type="entry name" value="alpha-1,2-mannosidase"/>
    <property type="match status" value="1"/>
</dbReference>
<dbReference type="InterPro" id="IPR005887">
    <property type="entry name" value="GH92_a_mannosidase_put"/>
</dbReference>
<dbReference type="PROSITE" id="PS51704">
    <property type="entry name" value="GP_PDE"/>
    <property type="match status" value="1"/>
</dbReference>
<dbReference type="Proteomes" id="UP000703295">
    <property type="component" value="Unassembled WGS sequence"/>
</dbReference>
<dbReference type="InterPro" id="IPR014718">
    <property type="entry name" value="GH-type_carb-bd"/>
</dbReference>
<comment type="cofactor">
    <cofactor evidence="1">
        <name>Ca(2+)</name>
        <dbReference type="ChEBI" id="CHEBI:29108"/>
    </cofactor>
</comment>
<organism evidence="5 6">
    <name type="scientific">Bacteroides mediterraneensis</name>
    <dbReference type="NCBI Taxonomy" id="1841856"/>
    <lineage>
        <taxon>Bacteria</taxon>
        <taxon>Pseudomonadati</taxon>
        <taxon>Bacteroidota</taxon>
        <taxon>Bacteroidia</taxon>
        <taxon>Bacteroidales</taxon>
        <taxon>Bacteroidaceae</taxon>
        <taxon>Bacteroides</taxon>
    </lineage>
</organism>
<dbReference type="CDD" id="cd08566">
    <property type="entry name" value="GDPD_AtGDE_like"/>
    <property type="match status" value="1"/>
</dbReference>
<dbReference type="InterPro" id="IPR008928">
    <property type="entry name" value="6-hairpin_glycosidase_sf"/>
</dbReference>
<reference evidence="5 6" key="1">
    <citation type="journal article" date="2021" name="Sci. Rep.">
        <title>The distribution of antibiotic resistance genes in chicken gut microbiota commensals.</title>
        <authorList>
            <person name="Juricova H."/>
            <person name="Matiasovicova J."/>
            <person name="Kubasova T."/>
            <person name="Cejkova D."/>
            <person name="Rychlik I."/>
        </authorList>
    </citation>
    <scope>NUCLEOTIDE SEQUENCE [LARGE SCALE GENOMIC DNA]</scope>
    <source>
        <strain evidence="5 6">An801</strain>
    </source>
</reference>
<protein>
    <submittedName>
        <fullName evidence="5">Glycoside hydrolase family 92 protein</fullName>
    </submittedName>
</protein>
<evidence type="ECO:0000313" key="6">
    <source>
        <dbReference type="Proteomes" id="UP000703295"/>
    </source>
</evidence>
<dbReference type="Gene3D" id="3.20.20.190">
    <property type="entry name" value="Phosphatidylinositol (PI) phosphodiesterase"/>
    <property type="match status" value="1"/>
</dbReference>
<dbReference type="InterPro" id="IPR030395">
    <property type="entry name" value="GP_PDE_dom"/>
</dbReference>
<sequence length="1004" mass="113105">MNTLFRLFAFVIVIFLAGTSDAKLSGKGTSTMKTIEVVVHRGANYLAPENTVPSALKALEHGATWVELDVRKSKDGVLYNLHDETLDRTTDGHGPIQAAVSAEIDRLDAGSWFSPSYRGVKLPRIETMLDTLKGKAKVFFDVKKGTPVGELVQLVRQKGFEQQSFFWFTDAQMIPEFVKLAPEMKIKVNASDIAGLKKWQEVCKPAYVEIDPEKITKEFTNYCRKNGILVMAAIQNGNEEAYKKAIQAQPDLVNIDQPELWERVVAESKGIHEYDYASYVDPRIGSKGLGRVFIGPSCPFGMVKPSPDCTPSPNSGWLPMPERVDGFAQVHVSGTGGGPKYGNVLVMPFGDGMDRVSHIDYRDYETIQLGYYDTRFKQSGIRTEITTSNRASFYRFTYPEDSLKSLAVDAGFFLGESPIPDEREAQQFVGSEIQVLSDHEVAGYTRIRGGWNNGKAYTVYFYAETDRPFVQSLTWKGNRITDAQSQYDSAEKTGALLRFAKSDKVVQLKVGISFLSSQKAKFNAHSEIPHWSFEEVHNGVLAQWEDLFQKIEIDPSTPDAKKRMFYTALYHTMLMPVDRSGENPLWSDPEPYYDDFYAIWDTYRSSFPLITLIDPQRQVDIVRSLINIYKRDGYMPDSRSGNSNGRTQGGSNAEIVIADAFAKGLKGIDYELGLQAMLKDATVPPGDNEEAEGRGGLIPYLELGYIPHGIDRAGNRTIEYSYCDYAIAQVAKGLGKEDLYQQYMKQSENWKNLWRSDYEHAGAKGFIMPRDKEGNWLDSIPIGHSTRWQPKFKYTPVIFEGPWYTKWWSMFFYEASSWEYSLSIPHDVPGLIEKCGGAEAFEKRLDIFFDKGFFNVNNEPSFLTSCLYHWLGKPWRTSDRIREIIAKNYNDGPIGLPGNDDSGAMSSWLAFHMVGLYPNAGQDYYLIHTPLLDSATFHLAGGKDFKIIAKGLSDKNCYIQSVTLNGKDYPYSTLRHKDVIAGGELVLKMGKKPGNWGKEMGLDK</sequence>
<evidence type="ECO:0000259" key="4">
    <source>
        <dbReference type="PROSITE" id="PS51704"/>
    </source>
</evidence>
<dbReference type="Gene3D" id="1.20.1610.10">
    <property type="entry name" value="alpha-1,2-mannosidases domains"/>
    <property type="match status" value="1"/>
</dbReference>